<accession>A0A0E9PIY9</accession>
<reference evidence="1" key="2">
    <citation type="journal article" date="2015" name="Fish Shellfish Immunol.">
        <title>Early steps in the European eel (Anguilla anguilla)-Vibrio vulnificus interaction in the gills: Role of the RtxA13 toxin.</title>
        <authorList>
            <person name="Callol A."/>
            <person name="Pajuelo D."/>
            <person name="Ebbesson L."/>
            <person name="Teles M."/>
            <person name="MacKenzie S."/>
            <person name="Amaro C."/>
        </authorList>
    </citation>
    <scope>NUCLEOTIDE SEQUENCE</scope>
</reference>
<reference evidence="1" key="1">
    <citation type="submission" date="2014-11" db="EMBL/GenBank/DDBJ databases">
        <authorList>
            <person name="Amaro Gonzalez C."/>
        </authorList>
    </citation>
    <scope>NUCLEOTIDE SEQUENCE</scope>
</reference>
<evidence type="ECO:0000313" key="1">
    <source>
        <dbReference type="EMBL" id="JAH04232.1"/>
    </source>
</evidence>
<name>A0A0E9PIY9_ANGAN</name>
<dbReference type="EMBL" id="GBXM01104345">
    <property type="protein sequence ID" value="JAH04232.1"/>
    <property type="molecule type" value="Transcribed_RNA"/>
</dbReference>
<protein>
    <submittedName>
        <fullName evidence="1">Uncharacterized protein</fullName>
    </submittedName>
</protein>
<proteinExistence type="predicted"/>
<sequence length="14" mass="1574">MQGSSRLCKSSRSF</sequence>
<organism evidence="1">
    <name type="scientific">Anguilla anguilla</name>
    <name type="common">European freshwater eel</name>
    <name type="synonym">Muraena anguilla</name>
    <dbReference type="NCBI Taxonomy" id="7936"/>
    <lineage>
        <taxon>Eukaryota</taxon>
        <taxon>Metazoa</taxon>
        <taxon>Chordata</taxon>
        <taxon>Craniata</taxon>
        <taxon>Vertebrata</taxon>
        <taxon>Euteleostomi</taxon>
        <taxon>Actinopterygii</taxon>
        <taxon>Neopterygii</taxon>
        <taxon>Teleostei</taxon>
        <taxon>Anguilliformes</taxon>
        <taxon>Anguillidae</taxon>
        <taxon>Anguilla</taxon>
    </lineage>
</organism>